<keyword evidence="3 7" id="KW-0812">Transmembrane</keyword>
<evidence type="ECO:0000256" key="6">
    <source>
        <dbReference type="ARBA" id="ARBA00023170"/>
    </source>
</evidence>
<evidence type="ECO:0000256" key="1">
    <source>
        <dbReference type="ARBA" id="ARBA00004651"/>
    </source>
</evidence>
<keyword evidence="6" id="KW-0675">Receptor</keyword>
<evidence type="ECO:0000256" key="5">
    <source>
        <dbReference type="ARBA" id="ARBA00023136"/>
    </source>
</evidence>
<dbReference type="KEGG" id="dpx:DAPPUDRAFT_255662"/>
<evidence type="ECO:0000256" key="2">
    <source>
        <dbReference type="ARBA" id="ARBA00022475"/>
    </source>
</evidence>
<feature type="transmembrane region" description="Helical" evidence="7">
    <location>
        <begin position="182"/>
        <end position="201"/>
    </location>
</feature>
<feature type="transmembrane region" description="Helical" evidence="7">
    <location>
        <begin position="36"/>
        <end position="62"/>
    </location>
</feature>
<dbReference type="GO" id="GO:0030425">
    <property type="term" value="C:dendrite"/>
    <property type="evidence" value="ECO:0000318"/>
    <property type="project" value="GO_Central"/>
</dbReference>
<keyword evidence="5 7" id="KW-0472">Membrane</keyword>
<dbReference type="PANTHER" id="PTHR21143">
    <property type="entry name" value="INVERTEBRATE GUSTATORY RECEPTOR"/>
    <property type="match status" value="1"/>
</dbReference>
<dbReference type="OrthoDB" id="6353507at2759"/>
<evidence type="ECO:0000313" key="9">
    <source>
        <dbReference type="Proteomes" id="UP000000305"/>
    </source>
</evidence>
<proteinExistence type="predicted"/>
<dbReference type="GO" id="GO:0050909">
    <property type="term" value="P:sensory perception of taste"/>
    <property type="evidence" value="ECO:0007669"/>
    <property type="project" value="InterPro"/>
</dbReference>
<feature type="transmembrane region" description="Helical" evidence="7">
    <location>
        <begin position="251"/>
        <end position="272"/>
    </location>
</feature>
<evidence type="ECO:0000313" key="8">
    <source>
        <dbReference type="EMBL" id="EFX71549.1"/>
    </source>
</evidence>
<dbReference type="GO" id="GO:0008049">
    <property type="term" value="P:male courtship behavior"/>
    <property type="evidence" value="ECO:0000318"/>
    <property type="project" value="GO_Central"/>
</dbReference>
<feature type="transmembrane region" description="Helical" evidence="7">
    <location>
        <begin position="284"/>
        <end position="304"/>
    </location>
</feature>
<comment type="subcellular location">
    <subcellularLocation>
        <location evidence="1">Cell membrane</location>
        <topology evidence="1">Multi-pass membrane protein</topology>
    </subcellularLocation>
</comment>
<dbReference type="InParanoid" id="E9H9U4"/>
<gene>
    <name evidence="8" type="primary">DpuGr22</name>
    <name evidence="8" type="ORF">DAPPUDRAFT_255662</name>
</gene>
<dbReference type="Pfam" id="PF08395">
    <property type="entry name" value="7tm_7"/>
    <property type="match status" value="1"/>
</dbReference>
<accession>E9H9U4</accession>
<name>E9H9U4_DAPPU</name>
<dbReference type="Proteomes" id="UP000000305">
    <property type="component" value="Unassembled WGS sequence"/>
</dbReference>
<keyword evidence="9" id="KW-1185">Reference proteome</keyword>
<protein>
    <recommendedName>
        <fullName evidence="10">Gustatory receptor</fullName>
    </recommendedName>
</protein>
<dbReference type="GO" id="GO:0005886">
    <property type="term" value="C:plasma membrane"/>
    <property type="evidence" value="ECO:0007669"/>
    <property type="project" value="UniProtKB-SubCell"/>
</dbReference>
<evidence type="ECO:0000256" key="7">
    <source>
        <dbReference type="SAM" id="Phobius"/>
    </source>
</evidence>
<evidence type="ECO:0000256" key="4">
    <source>
        <dbReference type="ARBA" id="ARBA00022989"/>
    </source>
</evidence>
<sequence length="388" mass="43557">MLLSIETSLWPLMVGLRIFGFHMGPSQKSGSSRYSVGLLLTGSLTVLSTVALHCTSFVYGVLRLKANGLGPNGTNLTTANLLNIGIEHLNYTWVLIAIHTTFFFVSLTSSWTELWDSLLVLEKNLKFNSTFYAKCRKSFLIGFAFLLMDCLSHLLVSMRSIYWDMGVMSPLAIVLANISRTTIISVFLLFCVMARVITLVFQGLNEQIARIDEAEQFSPFYLTGRIWNGRLEKWRRNHALACELVEMVNKCFGVVMLVTVVNVFVSFITTTFEIVRSMQEDATIPVLFVFIFVKKSILLSIIIYEPYRLQAEAGRTAVSLRKLQPSTADLLSQIKLNTVVIEVTHASPKITAMEFFDVNRRLLPTLIGSTLTYVAILCQASSTHSTFK</sequence>
<dbReference type="EMBL" id="GL732609">
    <property type="protein sequence ID" value="EFX71549.1"/>
    <property type="molecule type" value="Genomic_DNA"/>
</dbReference>
<dbReference type="PANTHER" id="PTHR21143:SF133">
    <property type="entry name" value="GUSTATORY AND PHEROMONE RECEPTOR 32A-RELATED"/>
    <property type="match status" value="1"/>
</dbReference>
<dbReference type="InterPro" id="IPR013604">
    <property type="entry name" value="7TM_chemorcpt"/>
</dbReference>
<dbReference type="AlphaFoldDB" id="E9H9U4"/>
<dbReference type="GO" id="GO:0030424">
    <property type="term" value="C:axon"/>
    <property type="evidence" value="ECO:0000318"/>
    <property type="project" value="GO_Central"/>
</dbReference>
<keyword evidence="4 7" id="KW-1133">Transmembrane helix</keyword>
<organism evidence="8 9">
    <name type="scientific">Daphnia pulex</name>
    <name type="common">Water flea</name>
    <dbReference type="NCBI Taxonomy" id="6669"/>
    <lineage>
        <taxon>Eukaryota</taxon>
        <taxon>Metazoa</taxon>
        <taxon>Ecdysozoa</taxon>
        <taxon>Arthropoda</taxon>
        <taxon>Crustacea</taxon>
        <taxon>Branchiopoda</taxon>
        <taxon>Diplostraca</taxon>
        <taxon>Cladocera</taxon>
        <taxon>Anomopoda</taxon>
        <taxon>Daphniidae</taxon>
        <taxon>Daphnia</taxon>
    </lineage>
</organism>
<evidence type="ECO:0008006" key="10">
    <source>
        <dbReference type="Google" id="ProtNLM"/>
    </source>
</evidence>
<dbReference type="PhylomeDB" id="E9H9U4"/>
<feature type="transmembrane region" description="Helical" evidence="7">
    <location>
        <begin position="139"/>
        <end position="162"/>
    </location>
</feature>
<keyword evidence="2" id="KW-1003">Cell membrane</keyword>
<reference evidence="8 9" key="1">
    <citation type="journal article" date="2011" name="Science">
        <title>The ecoresponsive genome of Daphnia pulex.</title>
        <authorList>
            <person name="Colbourne J.K."/>
            <person name="Pfrender M.E."/>
            <person name="Gilbert D."/>
            <person name="Thomas W.K."/>
            <person name="Tucker A."/>
            <person name="Oakley T.H."/>
            <person name="Tokishita S."/>
            <person name="Aerts A."/>
            <person name="Arnold G.J."/>
            <person name="Basu M.K."/>
            <person name="Bauer D.J."/>
            <person name="Caceres C.E."/>
            <person name="Carmel L."/>
            <person name="Casola C."/>
            <person name="Choi J.H."/>
            <person name="Detter J.C."/>
            <person name="Dong Q."/>
            <person name="Dusheyko S."/>
            <person name="Eads B.D."/>
            <person name="Frohlich T."/>
            <person name="Geiler-Samerotte K.A."/>
            <person name="Gerlach D."/>
            <person name="Hatcher P."/>
            <person name="Jogdeo S."/>
            <person name="Krijgsveld J."/>
            <person name="Kriventseva E.V."/>
            <person name="Kultz D."/>
            <person name="Laforsch C."/>
            <person name="Lindquist E."/>
            <person name="Lopez J."/>
            <person name="Manak J.R."/>
            <person name="Muller J."/>
            <person name="Pangilinan J."/>
            <person name="Patwardhan R.P."/>
            <person name="Pitluck S."/>
            <person name="Pritham E.J."/>
            <person name="Rechtsteiner A."/>
            <person name="Rho M."/>
            <person name="Rogozin I.B."/>
            <person name="Sakarya O."/>
            <person name="Salamov A."/>
            <person name="Schaack S."/>
            <person name="Shapiro H."/>
            <person name="Shiga Y."/>
            <person name="Skalitzky C."/>
            <person name="Smith Z."/>
            <person name="Souvorov A."/>
            <person name="Sung W."/>
            <person name="Tang Z."/>
            <person name="Tsuchiya D."/>
            <person name="Tu H."/>
            <person name="Vos H."/>
            <person name="Wang M."/>
            <person name="Wolf Y.I."/>
            <person name="Yamagata H."/>
            <person name="Yamada T."/>
            <person name="Ye Y."/>
            <person name="Shaw J.R."/>
            <person name="Andrews J."/>
            <person name="Crease T.J."/>
            <person name="Tang H."/>
            <person name="Lucas S.M."/>
            <person name="Robertson H.M."/>
            <person name="Bork P."/>
            <person name="Koonin E.V."/>
            <person name="Zdobnov E.M."/>
            <person name="Grigoriev I.V."/>
            <person name="Lynch M."/>
            <person name="Boore J.L."/>
        </authorList>
    </citation>
    <scope>NUCLEOTIDE SEQUENCE [LARGE SCALE GENOMIC DNA]</scope>
</reference>
<dbReference type="FunCoup" id="E9H9U4">
    <property type="interactions" value="17"/>
</dbReference>
<dbReference type="GO" id="GO:0043025">
    <property type="term" value="C:neuronal cell body"/>
    <property type="evidence" value="ECO:0000318"/>
    <property type="project" value="GO_Central"/>
</dbReference>
<dbReference type="HOGENOM" id="CLU_058520_0_0_1"/>
<evidence type="ECO:0000256" key="3">
    <source>
        <dbReference type="ARBA" id="ARBA00022692"/>
    </source>
</evidence>
<dbReference type="GO" id="GO:0007635">
    <property type="term" value="P:chemosensory behavior"/>
    <property type="evidence" value="ECO:0000318"/>
    <property type="project" value="GO_Central"/>
</dbReference>